<evidence type="ECO:0000259" key="5">
    <source>
        <dbReference type="PROSITE" id="PS50929"/>
    </source>
</evidence>
<dbReference type="AlphaFoldDB" id="A0A0B7AE00"/>
<evidence type="ECO:0000256" key="4">
    <source>
        <dbReference type="SAM" id="Phobius"/>
    </source>
</evidence>
<dbReference type="GO" id="GO:0140359">
    <property type="term" value="F:ABC-type transporter activity"/>
    <property type="evidence" value="ECO:0007669"/>
    <property type="project" value="InterPro"/>
</dbReference>
<keyword evidence="1 4" id="KW-0812">Transmembrane</keyword>
<dbReference type="InterPro" id="IPR011527">
    <property type="entry name" value="ABC1_TM_dom"/>
</dbReference>
<feature type="non-terminal residue" evidence="6">
    <location>
        <position position="338"/>
    </location>
</feature>
<keyword evidence="3 4" id="KW-0472">Membrane</keyword>
<dbReference type="SUPFAM" id="SSF90123">
    <property type="entry name" value="ABC transporter transmembrane region"/>
    <property type="match status" value="1"/>
</dbReference>
<feature type="transmembrane region" description="Helical" evidence="4">
    <location>
        <begin position="99"/>
        <end position="117"/>
    </location>
</feature>
<protein>
    <recommendedName>
        <fullName evidence="5">ABC transmembrane type-1 domain-containing protein</fullName>
    </recommendedName>
</protein>
<feature type="transmembrane region" description="Helical" evidence="4">
    <location>
        <begin position="198"/>
        <end position="224"/>
    </location>
</feature>
<gene>
    <name evidence="6" type="primary">ORF108803</name>
</gene>
<dbReference type="GO" id="GO:0016020">
    <property type="term" value="C:membrane"/>
    <property type="evidence" value="ECO:0007669"/>
    <property type="project" value="InterPro"/>
</dbReference>
<name>A0A0B7AE00_9EUPU</name>
<feature type="transmembrane region" description="Helical" evidence="4">
    <location>
        <begin position="159"/>
        <end position="178"/>
    </location>
</feature>
<evidence type="ECO:0000256" key="3">
    <source>
        <dbReference type="ARBA" id="ARBA00023136"/>
    </source>
</evidence>
<dbReference type="Gene3D" id="1.20.1560.10">
    <property type="entry name" value="ABC transporter type 1, transmembrane domain"/>
    <property type="match status" value="1"/>
</dbReference>
<sequence length="338" mass="37891">MQPLENADNDTSRVRLHTYTDSLINSEVLPENVLNGRMDSSCSPSAVHSRYWYPNLRFSVIFRGVLLLDSLVTIILWLTGGDSKYFIDNIAKFEFKHSVFDLAVLSLLKLPVYLYLIHHLEQITILSLDATHNLEDSSVDHHHHSPMLQQQQRRKQKRYIASMCAVSSLIFGYCLVKGCFILKDVVDNGGGIREVHNTYYACMIWCVVTSLACLLLSSFSSLAMRKLQNQRVLKYYNMTGQEVDQDGKPLSSDATLYKLIALAKPEAGLLIGGSTALLVTTAVQTVAPLFFGQVVDAALISMDKLNKKVLTLLGIYMVGSVFSLLRSWLFTLAGQRFV</sequence>
<dbReference type="EMBL" id="HACG01031330">
    <property type="protein sequence ID" value="CEK78195.1"/>
    <property type="molecule type" value="Transcribed_RNA"/>
</dbReference>
<feature type="transmembrane region" description="Helical" evidence="4">
    <location>
        <begin position="309"/>
        <end position="329"/>
    </location>
</feature>
<feature type="domain" description="ABC transmembrane type-1" evidence="5">
    <location>
        <begin position="271"/>
        <end position="338"/>
    </location>
</feature>
<accession>A0A0B7AE00</accession>
<reference evidence="6" key="1">
    <citation type="submission" date="2014-12" db="EMBL/GenBank/DDBJ databases">
        <title>Insight into the proteome of Arion vulgaris.</title>
        <authorList>
            <person name="Aradska J."/>
            <person name="Bulat T."/>
            <person name="Smidak R."/>
            <person name="Sarate P."/>
            <person name="Gangsoo J."/>
            <person name="Sialana F."/>
            <person name="Bilban M."/>
            <person name="Lubec G."/>
        </authorList>
    </citation>
    <scope>NUCLEOTIDE SEQUENCE</scope>
    <source>
        <tissue evidence="6">Skin</tissue>
    </source>
</reference>
<organism evidence="6">
    <name type="scientific">Arion vulgaris</name>
    <dbReference type="NCBI Taxonomy" id="1028688"/>
    <lineage>
        <taxon>Eukaryota</taxon>
        <taxon>Metazoa</taxon>
        <taxon>Spiralia</taxon>
        <taxon>Lophotrochozoa</taxon>
        <taxon>Mollusca</taxon>
        <taxon>Gastropoda</taxon>
        <taxon>Heterobranchia</taxon>
        <taxon>Euthyneura</taxon>
        <taxon>Panpulmonata</taxon>
        <taxon>Eupulmonata</taxon>
        <taxon>Stylommatophora</taxon>
        <taxon>Helicina</taxon>
        <taxon>Arionoidea</taxon>
        <taxon>Arionidae</taxon>
        <taxon>Arion</taxon>
    </lineage>
</organism>
<dbReference type="PROSITE" id="PS50929">
    <property type="entry name" value="ABC_TM1F"/>
    <property type="match status" value="1"/>
</dbReference>
<evidence type="ECO:0000256" key="1">
    <source>
        <dbReference type="ARBA" id="ARBA00022692"/>
    </source>
</evidence>
<dbReference type="GO" id="GO:0005524">
    <property type="term" value="F:ATP binding"/>
    <property type="evidence" value="ECO:0007669"/>
    <property type="project" value="InterPro"/>
</dbReference>
<evidence type="ECO:0000256" key="2">
    <source>
        <dbReference type="ARBA" id="ARBA00022989"/>
    </source>
</evidence>
<dbReference type="InterPro" id="IPR036640">
    <property type="entry name" value="ABC1_TM_sf"/>
</dbReference>
<feature type="transmembrane region" description="Helical" evidence="4">
    <location>
        <begin position="60"/>
        <end position="79"/>
    </location>
</feature>
<keyword evidence="2 4" id="KW-1133">Transmembrane helix</keyword>
<proteinExistence type="predicted"/>
<evidence type="ECO:0000313" key="6">
    <source>
        <dbReference type="EMBL" id="CEK78195.1"/>
    </source>
</evidence>